<dbReference type="FunFam" id="1.20.140.10:FF:000010">
    <property type="entry name" value="Acyl-coenzyme A oxidase"/>
    <property type="match status" value="1"/>
</dbReference>
<dbReference type="InterPro" id="IPR006091">
    <property type="entry name" value="Acyl-CoA_Oxase/DH_mid-dom"/>
</dbReference>
<dbReference type="FunFam" id="2.40.110.10:FF:000005">
    <property type="entry name" value="Acyl-coenzyme A oxidase"/>
    <property type="match status" value="1"/>
</dbReference>
<dbReference type="GO" id="GO:0005777">
    <property type="term" value="C:peroxisome"/>
    <property type="evidence" value="ECO:0007669"/>
    <property type="project" value="UniProtKB-SubCell"/>
</dbReference>
<dbReference type="SUPFAM" id="SSF56645">
    <property type="entry name" value="Acyl-CoA dehydrogenase NM domain-like"/>
    <property type="match status" value="1"/>
</dbReference>
<dbReference type="InterPro" id="IPR012258">
    <property type="entry name" value="Acyl-CoA_oxidase"/>
</dbReference>
<dbReference type="Gene3D" id="1.20.140.10">
    <property type="entry name" value="Butyryl-CoA Dehydrogenase, subunit A, domain 3"/>
    <property type="match status" value="2"/>
</dbReference>
<feature type="domain" description="Acyl-CoA oxidase/dehydrogenase middle" evidence="14">
    <location>
        <begin position="162"/>
        <end position="270"/>
    </location>
</feature>
<keyword evidence="7" id="KW-0560">Oxidoreductase</keyword>
<feature type="active site" description="Proton acceptor" evidence="11">
    <location>
        <position position="444"/>
    </location>
</feature>
<keyword evidence="5 10" id="KW-0274">FAD</keyword>
<dbReference type="SUPFAM" id="SSF47203">
    <property type="entry name" value="Acyl-CoA dehydrogenase C-terminal domain-like"/>
    <property type="match status" value="2"/>
</dbReference>
<dbReference type="GO" id="GO:0005504">
    <property type="term" value="F:fatty acid binding"/>
    <property type="evidence" value="ECO:0007669"/>
    <property type="project" value="TreeGrafter"/>
</dbReference>
<dbReference type="InterPro" id="IPR036250">
    <property type="entry name" value="AcylCo_DH-like_C"/>
</dbReference>
<dbReference type="AlphaFoldDB" id="A0AAN7YZB9"/>
<dbReference type="GO" id="GO:0033540">
    <property type="term" value="P:fatty acid beta-oxidation using acyl-CoA oxidase"/>
    <property type="evidence" value="ECO:0007669"/>
    <property type="project" value="TreeGrafter"/>
</dbReference>
<comment type="cofactor">
    <cofactor evidence="1">
        <name>FAD</name>
        <dbReference type="ChEBI" id="CHEBI:57692"/>
    </cofactor>
</comment>
<feature type="domain" description="Acyl-CoA oxidase C-terminal" evidence="13">
    <location>
        <begin position="490"/>
        <end position="624"/>
    </location>
</feature>
<dbReference type="PANTHER" id="PTHR10909">
    <property type="entry name" value="ELECTRON TRANSPORT OXIDOREDUCTASE"/>
    <property type="match status" value="1"/>
</dbReference>
<dbReference type="Proteomes" id="UP001344447">
    <property type="component" value="Unassembled WGS sequence"/>
</dbReference>
<comment type="subcellular location">
    <subcellularLocation>
        <location evidence="2">Peroxisome</location>
    </subcellularLocation>
</comment>
<evidence type="ECO:0000259" key="16">
    <source>
        <dbReference type="Pfam" id="PF22924"/>
    </source>
</evidence>
<dbReference type="InterPro" id="IPR029320">
    <property type="entry name" value="Acyl-CoA_ox_N"/>
</dbReference>
<keyword evidence="6" id="KW-0276">Fatty acid metabolism</keyword>
<dbReference type="Gene3D" id="1.10.540.10">
    <property type="entry name" value="Acyl-CoA dehydrogenase/oxidase, N-terminal domain"/>
    <property type="match status" value="1"/>
</dbReference>
<evidence type="ECO:0000313" key="18">
    <source>
        <dbReference type="Proteomes" id="UP001344447"/>
    </source>
</evidence>
<evidence type="ECO:0000256" key="5">
    <source>
        <dbReference type="ARBA" id="ARBA00022827"/>
    </source>
</evidence>
<dbReference type="PANTHER" id="PTHR10909:SF352">
    <property type="entry name" value="ACYL-COENZYME A OXIDASE-LIKE PROTEIN"/>
    <property type="match status" value="1"/>
</dbReference>
<organism evidence="17 18">
    <name type="scientific">Dictyostelium firmibasis</name>
    <dbReference type="NCBI Taxonomy" id="79012"/>
    <lineage>
        <taxon>Eukaryota</taxon>
        <taxon>Amoebozoa</taxon>
        <taxon>Evosea</taxon>
        <taxon>Eumycetozoa</taxon>
        <taxon>Dictyostelia</taxon>
        <taxon>Dictyosteliales</taxon>
        <taxon>Dictyosteliaceae</taxon>
        <taxon>Dictyostelium</taxon>
    </lineage>
</organism>
<dbReference type="Gene3D" id="2.40.110.10">
    <property type="entry name" value="Butyryl-CoA Dehydrogenase, subunit A, domain 2"/>
    <property type="match status" value="1"/>
</dbReference>
<dbReference type="Pfam" id="PF02770">
    <property type="entry name" value="Acyl-CoA_dh_M"/>
    <property type="match status" value="1"/>
</dbReference>
<comment type="similarity">
    <text evidence="3 10">Belongs to the acyl-CoA oxidase family.</text>
</comment>
<accession>A0AAN7YZB9</accession>
<feature type="domain" description="Acyl-CoA oxidase C-alpha1" evidence="16">
    <location>
        <begin position="307"/>
        <end position="459"/>
    </location>
</feature>
<protein>
    <recommendedName>
        <fullName evidence="10">Acyl-coenzyme A oxidase</fullName>
    </recommendedName>
</protein>
<keyword evidence="18" id="KW-1185">Reference proteome</keyword>
<reference evidence="17 18" key="1">
    <citation type="submission" date="2023-11" db="EMBL/GenBank/DDBJ databases">
        <title>Dfirmibasis_genome.</title>
        <authorList>
            <person name="Edelbroek B."/>
            <person name="Kjellin J."/>
            <person name="Jerlstrom-Hultqvist J."/>
            <person name="Soderbom F."/>
        </authorList>
    </citation>
    <scope>NUCLEOTIDE SEQUENCE [LARGE SCALE GENOMIC DNA]</scope>
    <source>
        <strain evidence="17 18">TNS-C-14</strain>
    </source>
</reference>
<dbReference type="GO" id="GO:0055088">
    <property type="term" value="P:lipid homeostasis"/>
    <property type="evidence" value="ECO:0007669"/>
    <property type="project" value="TreeGrafter"/>
</dbReference>
<keyword evidence="8" id="KW-0443">Lipid metabolism</keyword>
<evidence type="ECO:0000256" key="9">
    <source>
        <dbReference type="ARBA" id="ARBA00023140"/>
    </source>
</evidence>
<evidence type="ECO:0000256" key="2">
    <source>
        <dbReference type="ARBA" id="ARBA00004275"/>
    </source>
</evidence>
<dbReference type="InterPro" id="IPR037069">
    <property type="entry name" value="AcylCoA_DH/ox_N_sf"/>
</dbReference>
<evidence type="ECO:0000259" key="13">
    <source>
        <dbReference type="Pfam" id="PF01756"/>
    </source>
</evidence>
<evidence type="ECO:0000259" key="15">
    <source>
        <dbReference type="Pfam" id="PF14749"/>
    </source>
</evidence>
<gene>
    <name evidence="17" type="ORF">RB653_003193</name>
</gene>
<evidence type="ECO:0000256" key="4">
    <source>
        <dbReference type="ARBA" id="ARBA00022630"/>
    </source>
</evidence>
<comment type="caution">
    <text evidence="17">The sequence shown here is derived from an EMBL/GenBank/DDBJ whole genome shotgun (WGS) entry which is preliminary data.</text>
</comment>
<dbReference type="Pfam" id="PF22924">
    <property type="entry name" value="ACOX_C_alpha1"/>
    <property type="match status" value="1"/>
</dbReference>
<evidence type="ECO:0000256" key="1">
    <source>
        <dbReference type="ARBA" id="ARBA00001974"/>
    </source>
</evidence>
<feature type="binding site" evidence="12">
    <location>
        <position position="166"/>
    </location>
    <ligand>
        <name>FAD</name>
        <dbReference type="ChEBI" id="CHEBI:57692"/>
    </ligand>
</feature>
<dbReference type="InterPro" id="IPR055060">
    <property type="entry name" value="ACOX_C_alpha1"/>
</dbReference>
<evidence type="ECO:0000256" key="10">
    <source>
        <dbReference type="PIRNR" id="PIRNR000168"/>
    </source>
</evidence>
<dbReference type="FunFam" id="1.20.140.10:FF:000007">
    <property type="entry name" value="Acyl-coenzyme A oxidase"/>
    <property type="match status" value="1"/>
</dbReference>
<keyword evidence="4 10" id="KW-0285">Flavoprotein</keyword>
<dbReference type="PIRSF" id="PIRSF000168">
    <property type="entry name" value="Acyl-CoA_oxidase"/>
    <property type="match status" value="1"/>
</dbReference>
<dbReference type="Pfam" id="PF14749">
    <property type="entry name" value="Acyl-CoA_ox_N"/>
    <property type="match status" value="1"/>
</dbReference>
<dbReference type="GO" id="GO:0071949">
    <property type="term" value="F:FAD binding"/>
    <property type="evidence" value="ECO:0007669"/>
    <property type="project" value="InterPro"/>
</dbReference>
<evidence type="ECO:0000313" key="17">
    <source>
        <dbReference type="EMBL" id="KAK5578240.1"/>
    </source>
</evidence>
<evidence type="ECO:0000259" key="14">
    <source>
        <dbReference type="Pfam" id="PF02770"/>
    </source>
</evidence>
<dbReference type="GO" id="GO:0003997">
    <property type="term" value="F:acyl-CoA oxidase activity"/>
    <property type="evidence" value="ECO:0007669"/>
    <property type="project" value="InterPro"/>
</dbReference>
<evidence type="ECO:0000256" key="12">
    <source>
        <dbReference type="PIRSR" id="PIRSR000168-2"/>
    </source>
</evidence>
<feature type="domain" description="Acyl-coenzyme A oxidase N-terminal" evidence="15">
    <location>
        <begin position="61"/>
        <end position="160"/>
    </location>
</feature>
<name>A0AAN7YZB9_9MYCE</name>
<evidence type="ECO:0000256" key="3">
    <source>
        <dbReference type="ARBA" id="ARBA00006288"/>
    </source>
</evidence>
<sequence>MESTIRRIQINTQHLLSNNDCSSDIDPQYLEIKQSFDANALNKYLFPYEPELKESLTTFWKNEKFMLQPTFGLSLEQDRELTFKQFKRLMELALKHFRLVDLERNPKKIAVFTQGYRFQNTSVTTLMGVHFSLFGASIVFLGSEEQRKKYIEKVEKLEIVGCFSLTELGHGSNVQSIETIAEYDHDKEEFIINSPTVTSQKYFIGGSAKNATHTIVMAQLKVSGKMEGVHAFVAQIRNDDGTLVKGVDIRDCGVKMALNGVDNGRIMFKDLRIPRDQLLNKFGGVNKAGIYTSPINPANKRFANTIGALVLGRYIVSIGSVAFNSVGLTTAIRYSFSRKQFQGSDPKHEKQLISYSSHRKRLIPHLANTYATHFSNNYLLDLLSEKEKKEKEIHILASALKAYSSWSTRDCLQECRESCGGQGFLSENLIGNFKSETEIYTTFEGDNILLYQQVAKFMLSESRKNPPSEYQQPSNEQKQRFDKNYIRSFEFLSSALNSRLNQTIQYVTEKLSDSVSEGSAIMDAWNDNGTYIVRLGVAYTEKTILDKFIAGVMNYPDENTRNALKLLVSLYALNIIDRDNWFLKYQFISPEQSESISIQILELCKDIVPFSISLTDALGFDHEKLGPIAGDWISKNKF</sequence>
<dbReference type="InterPro" id="IPR046373">
    <property type="entry name" value="Acyl-CoA_Oxase/DH_mid-dom_sf"/>
</dbReference>
<proteinExistence type="inferred from homology"/>
<dbReference type="Pfam" id="PF01756">
    <property type="entry name" value="ACOX"/>
    <property type="match status" value="1"/>
</dbReference>
<evidence type="ECO:0000256" key="11">
    <source>
        <dbReference type="PIRSR" id="PIRSR000168-1"/>
    </source>
</evidence>
<dbReference type="EMBL" id="JAVFKY010000004">
    <property type="protein sequence ID" value="KAK5578240.1"/>
    <property type="molecule type" value="Genomic_DNA"/>
</dbReference>
<dbReference type="InterPro" id="IPR002655">
    <property type="entry name" value="Acyl-CoA_oxidase_C"/>
</dbReference>
<feature type="binding site" evidence="12">
    <location>
        <position position="205"/>
    </location>
    <ligand>
        <name>FAD</name>
        <dbReference type="ChEBI" id="CHEBI:57692"/>
    </ligand>
</feature>
<evidence type="ECO:0000256" key="7">
    <source>
        <dbReference type="ARBA" id="ARBA00023002"/>
    </source>
</evidence>
<evidence type="ECO:0000256" key="8">
    <source>
        <dbReference type="ARBA" id="ARBA00023098"/>
    </source>
</evidence>
<evidence type="ECO:0000256" key="6">
    <source>
        <dbReference type="ARBA" id="ARBA00022832"/>
    </source>
</evidence>
<dbReference type="InterPro" id="IPR009100">
    <property type="entry name" value="AcylCoA_DH/oxidase_NM_dom_sf"/>
</dbReference>
<keyword evidence="9" id="KW-0576">Peroxisome</keyword>